<dbReference type="GO" id="GO:0005886">
    <property type="term" value="C:plasma membrane"/>
    <property type="evidence" value="ECO:0007669"/>
    <property type="project" value="TreeGrafter"/>
</dbReference>
<dbReference type="OrthoDB" id="16692at2759"/>
<dbReference type="GeneID" id="30997565"/>
<evidence type="ECO:0000256" key="1">
    <source>
        <dbReference type="ARBA" id="ARBA00013015"/>
    </source>
</evidence>
<evidence type="ECO:0000313" key="5">
    <source>
        <dbReference type="EMBL" id="ODV68030.1"/>
    </source>
</evidence>
<dbReference type="InterPro" id="IPR029021">
    <property type="entry name" value="Prot-tyrosine_phosphatase-like"/>
</dbReference>
<gene>
    <name evidence="5" type="ORF">HYPBUDRAFT_201391</name>
</gene>
<dbReference type="GO" id="GO:0005634">
    <property type="term" value="C:nucleus"/>
    <property type="evidence" value="ECO:0007669"/>
    <property type="project" value="TreeGrafter"/>
</dbReference>
<organism evidence="5 6">
    <name type="scientific">Hyphopichia burtonii NRRL Y-1933</name>
    <dbReference type="NCBI Taxonomy" id="984485"/>
    <lineage>
        <taxon>Eukaryota</taxon>
        <taxon>Fungi</taxon>
        <taxon>Dikarya</taxon>
        <taxon>Ascomycota</taxon>
        <taxon>Saccharomycotina</taxon>
        <taxon>Pichiomycetes</taxon>
        <taxon>Debaryomycetaceae</taxon>
        <taxon>Hyphopichia</taxon>
    </lineage>
</organism>
<dbReference type="InterPro" id="IPR000387">
    <property type="entry name" value="Tyr_Pase_dom"/>
</dbReference>
<proteinExistence type="predicted"/>
<dbReference type="GO" id="GO:0043491">
    <property type="term" value="P:phosphatidylinositol 3-kinase/protein kinase B signal transduction"/>
    <property type="evidence" value="ECO:0007669"/>
    <property type="project" value="TreeGrafter"/>
</dbReference>
<dbReference type="PROSITE" id="PS00383">
    <property type="entry name" value="TYR_PHOSPHATASE_1"/>
    <property type="match status" value="1"/>
</dbReference>
<dbReference type="GO" id="GO:0046856">
    <property type="term" value="P:phosphatidylinositol dephosphorylation"/>
    <property type="evidence" value="ECO:0007669"/>
    <property type="project" value="TreeGrafter"/>
</dbReference>
<dbReference type="CDD" id="cd14497">
    <property type="entry name" value="PTP_PTEN-like"/>
    <property type="match status" value="1"/>
</dbReference>
<dbReference type="Gene3D" id="3.90.190.10">
    <property type="entry name" value="Protein tyrosine phosphatase superfamily"/>
    <property type="match status" value="1"/>
</dbReference>
<dbReference type="EMBL" id="KV454540">
    <property type="protein sequence ID" value="ODV68030.1"/>
    <property type="molecule type" value="Genomic_DNA"/>
</dbReference>
<dbReference type="EC" id="3.1.3.67" evidence="1"/>
<dbReference type="GO" id="GO:0004725">
    <property type="term" value="F:protein tyrosine phosphatase activity"/>
    <property type="evidence" value="ECO:0007669"/>
    <property type="project" value="TreeGrafter"/>
</dbReference>
<accession>A0A1E4RL95</accession>
<reference evidence="6" key="1">
    <citation type="submission" date="2016-05" db="EMBL/GenBank/DDBJ databases">
        <title>Comparative genomics of biotechnologically important yeasts.</title>
        <authorList>
            <consortium name="DOE Joint Genome Institute"/>
            <person name="Riley R."/>
            <person name="Haridas S."/>
            <person name="Wolfe K.H."/>
            <person name="Lopes M.R."/>
            <person name="Hittinger C.T."/>
            <person name="Goker M."/>
            <person name="Salamov A."/>
            <person name="Wisecaver J."/>
            <person name="Long T.M."/>
            <person name="Aerts A.L."/>
            <person name="Barry K."/>
            <person name="Choi C."/>
            <person name="Clum A."/>
            <person name="Coughlan A.Y."/>
            <person name="Deshpande S."/>
            <person name="Douglass A.P."/>
            <person name="Hanson S.J."/>
            <person name="Klenk H.-P."/>
            <person name="Labutti K."/>
            <person name="Lapidus A."/>
            <person name="Lindquist E."/>
            <person name="Lipzen A."/>
            <person name="Meier-Kolthoff J.P."/>
            <person name="Ohm R.A."/>
            <person name="Otillar R.P."/>
            <person name="Pangilinan J."/>
            <person name="Peng Y."/>
            <person name="Rokas A."/>
            <person name="Rosa C.A."/>
            <person name="Scheuner C."/>
            <person name="Sibirny A.A."/>
            <person name="Slot J.C."/>
            <person name="Stielow J.B."/>
            <person name="Sun H."/>
            <person name="Kurtzman C.P."/>
            <person name="Blackwell M."/>
            <person name="Grigoriev I.V."/>
            <person name="Jeffries T.W."/>
        </authorList>
    </citation>
    <scope>NUCLEOTIDE SEQUENCE [LARGE SCALE GENOMIC DNA]</scope>
    <source>
        <strain evidence="6">NRRL Y-1933</strain>
    </source>
</reference>
<dbReference type="RefSeq" id="XP_020077097.1">
    <property type="nucleotide sequence ID" value="XM_020223016.1"/>
</dbReference>
<dbReference type="AlphaFoldDB" id="A0A1E4RL95"/>
<dbReference type="GO" id="GO:0016314">
    <property type="term" value="F:phosphatidylinositol-3,4,5-trisphosphate 3-phosphatase activity"/>
    <property type="evidence" value="ECO:0007669"/>
    <property type="project" value="UniProtKB-EC"/>
</dbReference>
<dbReference type="Proteomes" id="UP000095085">
    <property type="component" value="Unassembled WGS sequence"/>
</dbReference>
<dbReference type="SMART" id="SM00404">
    <property type="entry name" value="PTPc_motif"/>
    <property type="match status" value="1"/>
</dbReference>
<evidence type="ECO:0000313" key="6">
    <source>
        <dbReference type="Proteomes" id="UP000095085"/>
    </source>
</evidence>
<feature type="domain" description="Tyrosine specific protein phosphatases" evidence="3">
    <location>
        <begin position="99"/>
        <end position="168"/>
    </location>
</feature>
<sequence>MKALVRSFVAFPKLPYYDDQLKIQLDLAYITPELIVSSGPVNSYYKLFYRYPIHDFVKFLHFRHGERWCVWDFRGEGAGYSDSDLSGHVRHHPFPDHQAPTIQIIKKSVQEIDEWLKAHEGNIAVLHCKAGKGRSGTIACAYLIYNSHLNNDDTTTVENIIGLFTKKRMRPSAGQGISIISQTRYLNYWYRYLKETNKFRESHDWFDSHDTIGSIKYIKFNNLTTNSWNYLMSLKFKLFSYSPTYDDGAELKNLFNLESHHKREVNQKENCITVYPKTSFLKTSKDLKMTINGLIYYWFNMYFETATTEFDNQLQGSHLIKWDQCDGIKGTKQRGVKVFDNIEIAWVFQLKE</sequence>
<protein>
    <recommendedName>
        <fullName evidence="1">phosphatidylinositol-3,4,5-trisphosphate 3-phosphatase</fullName>
        <ecNumber evidence="1">3.1.3.67</ecNumber>
    </recommendedName>
</protein>
<dbReference type="PANTHER" id="PTHR12305:SF81">
    <property type="entry name" value="PHOSPHATIDYLINOSITOL 3,4,5-TRISPHOSPHATE 3-PHOSPHATASE AND DUAL-SPECIFICITY PROTEIN PHOSPHATASE PTEN"/>
    <property type="match status" value="1"/>
</dbReference>
<dbReference type="PANTHER" id="PTHR12305">
    <property type="entry name" value="PHOSPHATASE WITH HOMOLOGY TO TENSIN"/>
    <property type="match status" value="1"/>
</dbReference>
<dbReference type="Pfam" id="PF22785">
    <property type="entry name" value="Tc-R-P"/>
    <property type="match status" value="1"/>
</dbReference>
<dbReference type="InterPro" id="IPR051281">
    <property type="entry name" value="Dual-spec_lipid-protein_phosph"/>
</dbReference>
<dbReference type="PROSITE" id="PS50056">
    <property type="entry name" value="TYR_PHOSPHATASE_2"/>
    <property type="match status" value="1"/>
</dbReference>
<dbReference type="InterPro" id="IPR029023">
    <property type="entry name" value="Tensin_phosphatase"/>
</dbReference>
<dbReference type="PROSITE" id="PS51181">
    <property type="entry name" value="PPASE_TENSIN"/>
    <property type="match status" value="1"/>
</dbReference>
<dbReference type="SUPFAM" id="SSF52799">
    <property type="entry name" value="(Phosphotyrosine protein) phosphatases II"/>
    <property type="match status" value="1"/>
</dbReference>
<name>A0A1E4RL95_9ASCO</name>
<feature type="domain" description="Phosphatase tensin-type" evidence="4">
    <location>
        <begin position="16"/>
        <end position="196"/>
    </location>
</feature>
<evidence type="ECO:0000259" key="4">
    <source>
        <dbReference type="PROSITE" id="PS51181"/>
    </source>
</evidence>
<keyword evidence="6" id="KW-1185">Reference proteome</keyword>
<dbReference type="STRING" id="984485.A0A1E4RL95"/>
<dbReference type="GO" id="GO:0042995">
    <property type="term" value="C:cell projection"/>
    <property type="evidence" value="ECO:0007669"/>
    <property type="project" value="TreeGrafter"/>
</dbReference>
<evidence type="ECO:0000259" key="3">
    <source>
        <dbReference type="PROSITE" id="PS50056"/>
    </source>
</evidence>
<dbReference type="InterPro" id="IPR003595">
    <property type="entry name" value="Tyr_Pase_cat"/>
</dbReference>
<dbReference type="InterPro" id="IPR016130">
    <property type="entry name" value="Tyr_Pase_AS"/>
</dbReference>
<dbReference type="GO" id="GO:0051896">
    <property type="term" value="P:regulation of phosphatidylinositol 3-kinase/protein kinase B signal transduction"/>
    <property type="evidence" value="ECO:0007669"/>
    <property type="project" value="TreeGrafter"/>
</dbReference>
<keyword evidence="2" id="KW-0378">Hydrolase</keyword>
<dbReference type="GO" id="GO:0005829">
    <property type="term" value="C:cytosol"/>
    <property type="evidence" value="ECO:0007669"/>
    <property type="project" value="TreeGrafter"/>
</dbReference>
<evidence type="ECO:0000256" key="2">
    <source>
        <dbReference type="ARBA" id="ARBA00022801"/>
    </source>
</evidence>